<dbReference type="KEGG" id="cvn:111105502"/>
<evidence type="ECO:0000256" key="5">
    <source>
        <dbReference type="SAM" id="SignalP"/>
    </source>
</evidence>
<name>A0A8B8AWQ0_CRAVI</name>
<comment type="subcellular location">
    <subcellularLocation>
        <location evidence="1">Secreted</location>
    </subcellularLocation>
</comment>
<comment type="similarity">
    <text evidence="2">Belongs to the dermatopontin family.</text>
</comment>
<evidence type="ECO:0000256" key="3">
    <source>
        <dbReference type="ARBA" id="ARBA00022525"/>
    </source>
</evidence>
<feature type="chain" id="PRO_5034520891" evidence="5">
    <location>
        <begin position="19"/>
        <end position="177"/>
    </location>
</feature>
<keyword evidence="4" id="KW-1015">Disulfide bond</keyword>
<evidence type="ECO:0000256" key="4">
    <source>
        <dbReference type="ARBA" id="ARBA00023157"/>
    </source>
</evidence>
<dbReference type="PANTHER" id="PTHR15040">
    <property type="entry name" value="DERMATOPONTIN-RELATED"/>
    <property type="match status" value="1"/>
</dbReference>
<dbReference type="InterPro" id="IPR026645">
    <property type="entry name" value="Dermatopontin"/>
</dbReference>
<dbReference type="RefSeq" id="XP_022295541.1">
    <property type="nucleotide sequence ID" value="XM_022439833.1"/>
</dbReference>
<dbReference type="GO" id="GO:0030199">
    <property type="term" value="P:collagen fibril organization"/>
    <property type="evidence" value="ECO:0007669"/>
    <property type="project" value="TreeGrafter"/>
</dbReference>
<sequence>MKTFFLALVAILILEISAQWKNEWDRPLNFHCPSSKSSIYQIVSTHNNKKEDRRFDFNCRRVHEVSGPVSCSLSGYVNDFDAPVLYTCPNGGYLNGVYSVHDNKKEDRRYRFRCCTGTPKPRYYHKNCKWTGYVNNWDETFNYLVPSGYVIRGVNSIHDNKKEDRRFKFEICQIAKH</sequence>
<dbReference type="AlphaFoldDB" id="A0A8B8AWQ0"/>
<dbReference type="Proteomes" id="UP000694844">
    <property type="component" value="Chromosome 7"/>
</dbReference>
<proteinExistence type="inferred from homology"/>
<gene>
    <name evidence="7" type="primary">LOC111105502</name>
</gene>
<keyword evidence="6" id="KW-1185">Reference proteome</keyword>
<organism evidence="6 7">
    <name type="scientific">Crassostrea virginica</name>
    <name type="common">Eastern oyster</name>
    <dbReference type="NCBI Taxonomy" id="6565"/>
    <lineage>
        <taxon>Eukaryota</taxon>
        <taxon>Metazoa</taxon>
        <taxon>Spiralia</taxon>
        <taxon>Lophotrochozoa</taxon>
        <taxon>Mollusca</taxon>
        <taxon>Bivalvia</taxon>
        <taxon>Autobranchia</taxon>
        <taxon>Pteriomorphia</taxon>
        <taxon>Ostreida</taxon>
        <taxon>Ostreoidea</taxon>
        <taxon>Ostreidae</taxon>
        <taxon>Crassostrea</taxon>
    </lineage>
</organism>
<dbReference type="GeneID" id="111105502"/>
<dbReference type="GO" id="GO:0005615">
    <property type="term" value="C:extracellular space"/>
    <property type="evidence" value="ECO:0007669"/>
    <property type="project" value="TreeGrafter"/>
</dbReference>
<dbReference type="PANTHER" id="PTHR15040:SF3">
    <property type="entry name" value="SI:DKEY-14D8.6-RELATED"/>
    <property type="match status" value="1"/>
</dbReference>
<keyword evidence="5" id="KW-0732">Signal</keyword>
<evidence type="ECO:0000313" key="7">
    <source>
        <dbReference type="RefSeq" id="XP_022295541.1"/>
    </source>
</evidence>
<accession>A0A8B8AWQ0</accession>
<protein>
    <submittedName>
        <fullName evidence="7">Hemagglutinin/amebocyte aggregation factor-like</fullName>
    </submittedName>
</protein>
<dbReference type="Pfam" id="PF14704">
    <property type="entry name" value="DERM"/>
    <property type="match status" value="1"/>
</dbReference>
<keyword evidence="3" id="KW-0964">Secreted</keyword>
<dbReference type="GO" id="GO:0031012">
    <property type="term" value="C:extracellular matrix"/>
    <property type="evidence" value="ECO:0007669"/>
    <property type="project" value="TreeGrafter"/>
</dbReference>
<dbReference type="OrthoDB" id="5975249at2759"/>
<evidence type="ECO:0000256" key="2">
    <source>
        <dbReference type="ARBA" id="ARBA00008712"/>
    </source>
</evidence>
<feature type="signal peptide" evidence="5">
    <location>
        <begin position="1"/>
        <end position="18"/>
    </location>
</feature>
<evidence type="ECO:0000313" key="6">
    <source>
        <dbReference type="Proteomes" id="UP000694844"/>
    </source>
</evidence>
<evidence type="ECO:0000256" key="1">
    <source>
        <dbReference type="ARBA" id="ARBA00004613"/>
    </source>
</evidence>
<reference evidence="7" key="1">
    <citation type="submission" date="2025-08" db="UniProtKB">
        <authorList>
            <consortium name="RefSeq"/>
        </authorList>
    </citation>
    <scope>IDENTIFICATION</scope>
    <source>
        <tissue evidence="7">Whole sample</tissue>
    </source>
</reference>